<name>A0A9P0XGE7_PIEBR</name>
<dbReference type="Proteomes" id="UP001152562">
    <property type="component" value="Unassembled WGS sequence"/>
</dbReference>
<evidence type="ECO:0000313" key="2">
    <source>
        <dbReference type="Proteomes" id="UP001152562"/>
    </source>
</evidence>
<keyword evidence="2" id="KW-1185">Reference proteome</keyword>
<gene>
    <name evidence="1" type="ORF">PIBRA_LOCUS11380</name>
</gene>
<comment type="caution">
    <text evidence="1">The sequence shown here is derived from an EMBL/GenBank/DDBJ whole genome shotgun (WGS) entry which is preliminary data.</text>
</comment>
<sequence length="127" mass="14057">MLKLAVNYQASNSPLQTVQQEFGGQIWGGSGIFGGWFLDERGLSLCHGGVLIRALSAGTTSDPQGTATLDQKHGLYTRNYLDLVIESLLFNHDEDHVTTAYFYTKFPKNECITTVTAQMNMKPNIKL</sequence>
<dbReference type="EMBL" id="CALOZG010000042">
    <property type="protein sequence ID" value="CAH4035309.1"/>
    <property type="molecule type" value="Genomic_DNA"/>
</dbReference>
<accession>A0A9P0XGE7</accession>
<reference evidence="1" key="1">
    <citation type="submission" date="2022-05" db="EMBL/GenBank/DDBJ databases">
        <authorList>
            <person name="Okamura Y."/>
        </authorList>
    </citation>
    <scope>NUCLEOTIDE SEQUENCE</scope>
</reference>
<organism evidence="1 2">
    <name type="scientific">Pieris brassicae</name>
    <name type="common">White butterfly</name>
    <name type="synonym">Large white butterfly</name>
    <dbReference type="NCBI Taxonomy" id="7116"/>
    <lineage>
        <taxon>Eukaryota</taxon>
        <taxon>Metazoa</taxon>
        <taxon>Ecdysozoa</taxon>
        <taxon>Arthropoda</taxon>
        <taxon>Hexapoda</taxon>
        <taxon>Insecta</taxon>
        <taxon>Pterygota</taxon>
        <taxon>Neoptera</taxon>
        <taxon>Endopterygota</taxon>
        <taxon>Lepidoptera</taxon>
        <taxon>Glossata</taxon>
        <taxon>Ditrysia</taxon>
        <taxon>Papilionoidea</taxon>
        <taxon>Pieridae</taxon>
        <taxon>Pierinae</taxon>
        <taxon>Pieris</taxon>
    </lineage>
</organism>
<evidence type="ECO:0000313" key="1">
    <source>
        <dbReference type="EMBL" id="CAH4035309.1"/>
    </source>
</evidence>
<protein>
    <submittedName>
        <fullName evidence="1">Uncharacterized protein</fullName>
    </submittedName>
</protein>
<dbReference type="AlphaFoldDB" id="A0A9P0XGE7"/>
<proteinExistence type="predicted"/>